<evidence type="ECO:0000256" key="1">
    <source>
        <dbReference type="SAM" id="MobiDB-lite"/>
    </source>
</evidence>
<evidence type="ECO:0000313" key="2">
    <source>
        <dbReference type="EMBL" id="KAG5463655.1"/>
    </source>
</evidence>
<dbReference type="AlphaFoldDB" id="A0A8H8DME2"/>
<reference evidence="2 3" key="1">
    <citation type="journal article" name="Sci. Rep.">
        <title>Genome-scale phylogenetic analyses confirm Olpidium as the closest living zoosporic fungus to the non-flagellated, terrestrial fungi.</title>
        <authorList>
            <person name="Chang Y."/>
            <person name="Rochon D."/>
            <person name="Sekimoto S."/>
            <person name="Wang Y."/>
            <person name="Chovatia M."/>
            <person name="Sandor L."/>
            <person name="Salamov A."/>
            <person name="Grigoriev I.V."/>
            <person name="Stajich J.E."/>
            <person name="Spatafora J.W."/>
        </authorList>
    </citation>
    <scope>NUCLEOTIDE SEQUENCE [LARGE SCALE GENOMIC DNA]</scope>
    <source>
        <strain evidence="2">S191</strain>
    </source>
</reference>
<keyword evidence="3" id="KW-1185">Reference proteome</keyword>
<sequence length="173" mass="18095">MRRTTGWTNDVLDPGSVRAERRAAQGGLARKNSPSFPLRERAAATSLPAGDISPGLEYREHLGGGARNQKMVRGRGKPGAPLGSGAPLSSRSPRAGGAPPSTLRSVFPPPGPSQVSRAAEIWRMRATRVRPAKASASAVARSNSAVNLSPSSSASLRPRGLFAPQGEGKKKRE</sequence>
<feature type="compositionally biased region" description="Low complexity" evidence="1">
    <location>
        <begin position="132"/>
        <end position="158"/>
    </location>
</feature>
<feature type="region of interest" description="Disordered" evidence="1">
    <location>
        <begin position="130"/>
        <end position="173"/>
    </location>
</feature>
<gene>
    <name evidence="2" type="ORF">BJ554DRAFT_5695</name>
</gene>
<dbReference type="EMBL" id="JAEFCI010000292">
    <property type="protein sequence ID" value="KAG5463655.1"/>
    <property type="molecule type" value="Genomic_DNA"/>
</dbReference>
<name>A0A8H8DME2_9FUNG</name>
<feature type="region of interest" description="Disordered" evidence="1">
    <location>
        <begin position="1"/>
        <end position="114"/>
    </location>
</feature>
<dbReference type="Proteomes" id="UP000673691">
    <property type="component" value="Unassembled WGS sequence"/>
</dbReference>
<proteinExistence type="predicted"/>
<organism evidence="2 3">
    <name type="scientific">Olpidium bornovanus</name>
    <dbReference type="NCBI Taxonomy" id="278681"/>
    <lineage>
        <taxon>Eukaryota</taxon>
        <taxon>Fungi</taxon>
        <taxon>Fungi incertae sedis</taxon>
        <taxon>Olpidiomycota</taxon>
        <taxon>Olpidiomycotina</taxon>
        <taxon>Olpidiomycetes</taxon>
        <taxon>Olpidiales</taxon>
        <taxon>Olpidiaceae</taxon>
        <taxon>Olpidium</taxon>
    </lineage>
</organism>
<evidence type="ECO:0000313" key="3">
    <source>
        <dbReference type="Proteomes" id="UP000673691"/>
    </source>
</evidence>
<comment type="caution">
    <text evidence="2">The sequence shown here is derived from an EMBL/GenBank/DDBJ whole genome shotgun (WGS) entry which is preliminary data.</text>
</comment>
<accession>A0A8H8DME2</accession>
<protein>
    <submittedName>
        <fullName evidence="2">Uncharacterized protein</fullName>
    </submittedName>
</protein>